<dbReference type="InterPro" id="IPR003660">
    <property type="entry name" value="HAMP_dom"/>
</dbReference>
<keyword evidence="10" id="KW-1185">Reference proteome</keyword>
<dbReference type="Pfam" id="PF06580">
    <property type="entry name" value="His_kinase"/>
    <property type="match status" value="1"/>
</dbReference>
<proteinExistence type="predicted"/>
<keyword evidence="2" id="KW-1003">Cell membrane</keyword>
<evidence type="ECO:0000256" key="3">
    <source>
        <dbReference type="ARBA" id="ARBA00022553"/>
    </source>
</evidence>
<organism evidence="9 10">
    <name type="scientific">Mesobacillus foraminis</name>
    <dbReference type="NCBI Taxonomy" id="279826"/>
    <lineage>
        <taxon>Bacteria</taxon>
        <taxon>Bacillati</taxon>
        <taxon>Bacillota</taxon>
        <taxon>Bacilli</taxon>
        <taxon>Bacillales</taxon>
        <taxon>Bacillaceae</taxon>
        <taxon>Mesobacillus</taxon>
    </lineage>
</organism>
<keyword evidence="7" id="KW-0812">Transmembrane</keyword>
<keyword evidence="5 9" id="KW-0418">Kinase</keyword>
<comment type="caution">
    <text evidence="9">The sequence shown here is derived from an EMBL/GenBank/DDBJ whole genome shotgun (WGS) entry which is preliminary data.</text>
</comment>
<dbReference type="Proteomes" id="UP000295689">
    <property type="component" value="Unassembled WGS sequence"/>
</dbReference>
<comment type="subcellular location">
    <subcellularLocation>
        <location evidence="1">Cell membrane</location>
        <topology evidence="1">Multi-pass membrane protein</topology>
    </subcellularLocation>
</comment>
<feature type="transmembrane region" description="Helical" evidence="7">
    <location>
        <begin position="276"/>
        <end position="296"/>
    </location>
</feature>
<evidence type="ECO:0000313" key="10">
    <source>
        <dbReference type="Proteomes" id="UP000295689"/>
    </source>
</evidence>
<evidence type="ECO:0000313" key="9">
    <source>
        <dbReference type="EMBL" id="TCN19710.1"/>
    </source>
</evidence>
<dbReference type="InterPro" id="IPR050640">
    <property type="entry name" value="Bact_2-comp_sensor_kinase"/>
</dbReference>
<dbReference type="PANTHER" id="PTHR34220:SF7">
    <property type="entry name" value="SENSOR HISTIDINE KINASE YPDA"/>
    <property type="match status" value="1"/>
</dbReference>
<dbReference type="Pfam" id="PF02518">
    <property type="entry name" value="HATPase_c"/>
    <property type="match status" value="1"/>
</dbReference>
<dbReference type="RefSeq" id="WP_132011246.1">
    <property type="nucleotide sequence ID" value="NZ_JABUHM010000017.1"/>
</dbReference>
<protein>
    <submittedName>
        <fullName evidence="9">Two-component system sensor histidine kinase YesM</fullName>
    </submittedName>
</protein>
<feature type="domain" description="HAMP" evidence="8">
    <location>
        <begin position="297"/>
        <end position="349"/>
    </location>
</feature>
<dbReference type="AlphaFoldDB" id="A0A4V6NKK5"/>
<dbReference type="GO" id="GO:0005886">
    <property type="term" value="C:plasma membrane"/>
    <property type="evidence" value="ECO:0007669"/>
    <property type="project" value="UniProtKB-SubCell"/>
</dbReference>
<evidence type="ECO:0000256" key="6">
    <source>
        <dbReference type="ARBA" id="ARBA00023136"/>
    </source>
</evidence>
<evidence type="ECO:0000256" key="5">
    <source>
        <dbReference type="ARBA" id="ARBA00022777"/>
    </source>
</evidence>
<accession>A0A4V6NKK5</accession>
<keyword evidence="6 7" id="KW-0472">Membrane</keyword>
<dbReference type="Gene3D" id="6.10.340.10">
    <property type="match status" value="1"/>
</dbReference>
<dbReference type="Gene3D" id="3.30.565.10">
    <property type="entry name" value="Histidine kinase-like ATPase, C-terminal domain"/>
    <property type="match status" value="1"/>
</dbReference>
<evidence type="ECO:0000256" key="4">
    <source>
        <dbReference type="ARBA" id="ARBA00022679"/>
    </source>
</evidence>
<reference evidence="9 10" key="1">
    <citation type="journal article" date="2015" name="Stand. Genomic Sci.">
        <title>Genomic Encyclopedia of Bacterial and Archaeal Type Strains, Phase III: the genomes of soil and plant-associated and newly described type strains.</title>
        <authorList>
            <person name="Whitman W.B."/>
            <person name="Woyke T."/>
            <person name="Klenk H.P."/>
            <person name="Zhou Y."/>
            <person name="Lilburn T.G."/>
            <person name="Beck B.J."/>
            <person name="De Vos P."/>
            <person name="Vandamme P."/>
            <person name="Eisen J.A."/>
            <person name="Garrity G."/>
            <person name="Hugenholtz P."/>
            <person name="Kyrpides N.C."/>
        </authorList>
    </citation>
    <scope>NUCLEOTIDE SEQUENCE [LARGE SCALE GENOMIC DNA]</scope>
    <source>
        <strain evidence="9 10">CV53</strain>
    </source>
</reference>
<dbReference type="GO" id="GO:0000155">
    <property type="term" value="F:phosphorelay sensor kinase activity"/>
    <property type="evidence" value="ECO:0007669"/>
    <property type="project" value="InterPro"/>
</dbReference>
<sequence length="575" mass="66183">MKKVNMKLFIYFFIFFLLLTLGLFFVQDLLGARTLKENLIQASKNQISYTDKMLHVGINEANMYGVQYTADPAVRFYQSQIKELGIYDAQMKKVAISNRLDDRLLSSNAVESIAIYWKSSDVFISTSPGRFTKDIFVNVTKRRWQTINDGLYFFSVYPYIHQPKDPKNIQYIVGVKIKTSYLTSLLEESFNESGSKAFFLVNRHSVISDQSVSKAIVEKIKKNARPDPEKVTEFNYQTGDNQYYILTKYIEPIDTFLVTYTRTNEFLNPLKQINQVFSLSIVVILVIGLILIFLFYRNFYQNVHLLRTKFYQVEQGDYSARITDKQNNEFNRLFKGFNYMVIQIQALFASLKVETELRRNAEVKQLQAQINPHFLYNSLFFIMSMAKTSPDAVIKMSKHLAEYYRYMTKKDSQEVTLASELELADHYLSIMSLCKRIDYEINLPPELREHTMMPLIIQPIVENAIQHGIEERQGAHRVSINVQALGSLALITISNDGKGLTPDEIQELVMKVGKAQPPRGKNGVGLWNVNHRLINTFGEESKLNFITNDWGGLSVSFLIDFSLTGGVKHAVANSR</sequence>
<dbReference type="CDD" id="cd06225">
    <property type="entry name" value="HAMP"/>
    <property type="match status" value="1"/>
</dbReference>
<evidence type="ECO:0000256" key="7">
    <source>
        <dbReference type="SAM" id="Phobius"/>
    </source>
</evidence>
<dbReference type="InterPro" id="IPR036890">
    <property type="entry name" value="HATPase_C_sf"/>
</dbReference>
<dbReference type="SUPFAM" id="SSF55874">
    <property type="entry name" value="ATPase domain of HSP90 chaperone/DNA topoisomerase II/histidine kinase"/>
    <property type="match status" value="1"/>
</dbReference>
<keyword evidence="4" id="KW-0808">Transferase</keyword>
<gene>
    <name evidence="9" type="ORF">EV146_11612</name>
</gene>
<dbReference type="EMBL" id="SLVV01000016">
    <property type="protein sequence ID" value="TCN19710.1"/>
    <property type="molecule type" value="Genomic_DNA"/>
</dbReference>
<dbReference type="InterPro" id="IPR010559">
    <property type="entry name" value="Sig_transdc_His_kin_internal"/>
</dbReference>
<keyword evidence="7" id="KW-1133">Transmembrane helix</keyword>
<name>A0A4V6NKK5_9BACI</name>
<dbReference type="PROSITE" id="PS50885">
    <property type="entry name" value="HAMP"/>
    <property type="match status" value="1"/>
</dbReference>
<evidence type="ECO:0000256" key="2">
    <source>
        <dbReference type="ARBA" id="ARBA00022475"/>
    </source>
</evidence>
<dbReference type="InterPro" id="IPR003594">
    <property type="entry name" value="HATPase_dom"/>
</dbReference>
<evidence type="ECO:0000256" key="1">
    <source>
        <dbReference type="ARBA" id="ARBA00004651"/>
    </source>
</evidence>
<dbReference type="PANTHER" id="PTHR34220">
    <property type="entry name" value="SENSOR HISTIDINE KINASE YPDA"/>
    <property type="match status" value="1"/>
</dbReference>
<keyword evidence="3" id="KW-0597">Phosphoprotein</keyword>
<evidence type="ECO:0000259" key="8">
    <source>
        <dbReference type="PROSITE" id="PS50885"/>
    </source>
</evidence>